<evidence type="ECO:0000313" key="2">
    <source>
        <dbReference type="Proteomes" id="UP000316095"/>
    </source>
</evidence>
<proteinExistence type="predicted"/>
<organism evidence="1 2">
    <name type="scientific">Rubinisphaera italica</name>
    <dbReference type="NCBI Taxonomy" id="2527969"/>
    <lineage>
        <taxon>Bacteria</taxon>
        <taxon>Pseudomonadati</taxon>
        <taxon>Planctomycetota</taxon>
        <taxon>Planctomycetia</taxon>
        <taxon>Planctomycetales</taxon>
        <taxon>Planctomycetaceae</taxon>
        <taxon>Rubinisphaera</taxon>
    </lineage>
</organism>
<protein>
    <submittedName>
        <fullName evidence="1">Uncharacterized protein</fullName>
    </submittedName>
</protein>
<dbReference type="Proteomes" id="UP000316095">
    <property type="component" value="Unassembled WGS sequence"/>
</dbReference>
<reference evidence="1 2" key="1">
    <citation type="submission" date="2019-02" db="EMBL/GenBank/DDBJ databases">
        <title>Deep-cultivation of Planctomycetes and their phenomic and genomic characterization uncovers novel biology.</title>
        <authorList>
            <person name="Wiegand S."/>
            <person name="Jogler M."/>
            <person name="Boedeker C."/>
            <person name="Pinto D."/>
            <person name="Vollmers J."/>
            <person name="Rivas-Marin E."/>
            <person name="Kohn T."/>
            <person name="Peeters S.H."/>
            <person name="Heuer A."/>
            <person name="Rast P."/>
            <person name="Oberbeckmann S."/>
            <person name="Bunk B."/>
            <person name="Jeske O."/>
            <person name="Meyerdierks A."/>
            <person name="Storesund J.E."/>
            <person name="Kallscheuer N."/>
            <person name="Luecker S."/>
            <person name="Lage O.M."/>
            <person name="Pohl T."/>
            <person name="Merkel B.J."/>
            <person name="Hornburger P."/>
            <person name="Mueller R.-W."/>
            <person name="Bruemmer F."/>
            <person name="Labrenz M."/>
            <person name="Spormann A.M."/>
            <person name="Op Den Camp H."/>
            <person name="Overmann J."/>
            <person name="Amann R."/>
            <person name="Jetten M.S.M."/>
            <person name="Mascher T."/>
            <person name="Medema M.H."/>
            <person name="Devos D.P."/>
            <person name="Kaster A.-K."/>
            <person name="Ovreas L."/>
            <person name="Rohde M."/>
            <person name="Galperin M.Y."/>
            <person name="Jogler C."/>
        </authorList>
    </citation>
    <scope>NUCLEOTIDE SEQUENCE [LARGE SCALE GENOMIC DNA]</scope>
    <source>
        <strain evidence="1 2">Pan54</strain>
    </source>
</reference>
<dbReference type="EMBL" id="SJPG01000001">
    <property type="protein sequence ID" value="TWT63732.1"/>
    <property type="molecule type" value="Genomic_DNA"/>
</dbReference>
<accession>A0A5C5XPQ6</accession>
<sequence>METFVWFTQADRFALAEKFQQLQLQECWKNVEPRLAELNSDSEKDLVKELQEILISFLNTDQAERSLQAFTFQLTRTRWRRIKASIRLGLIEKQKPENPSLPEHLSDEFINTEIEKLAMKISYQAHTNSEQEREEIIRESPGIVYEAYYDFLQTMPFEPFAKKILFNATVDRFREAGKLLSCDPGMFQNRPQPESKISPLELMREALLLLRQRDVYSRLVPRTIDRIDHYCLFTIELRLRWLQKMQDYYEPEELAKQELLSWERYERIRRIHAGWPNAEELWEFLRTHPELDQILNRHASIPEFVAEAYPNACKPHVDWNHHVRKSREIVRNSIGYGNWEQYFANIFRTNPKVQVVSGIE</sequence>
<keyword evidence="2" id="KW-1185">Reference proteome</keyword>
<dbReference type="AlphaFoldDB" id="A0A5C5XPQ6"/>
<dbReference type="RefSeq" id="WP_146505520.1">
    <property type="nucleotide sequence ID" value="NZ_SJPG01000001.1"/>
</dbReference>
<evidence type="ECO:0000313" key="1">
    <source>
        <dbReference type="EMBL" id="TWT63732.1"/>
    </source>
</evidence>
<name>A0A5C5XPQ6_9PLAN</name>
<gene>
    <name evidence="1" type="ORF">Pan54_44900</name>
</gene>
<comment type="caution">
    <text evidence="1">The sequence shown here is derived from an EMBL/GenBank/DDBJ whole genome shotgun (WGS) entry which is preliminary data.</text>
</comment>